<keyword evidence="3" id="KW-1185">Reference proteome</keyword>
<name>A0ABW3MH20_9PSEU</name>
<keyword evidence="2" id="KW-0378">Hydrolase</keyword>
<dbReference type="Proteomes" id="UP001597045">
    <property type="component" value="Unassembled WGS sequence"/>
</dbReference>
<dbReference type="GO" id="GO:0016787">
    <property type="term" value="F:hydrolase activity"/>
    <property type="evidence" value="ECO:0007669"/>
    <property type="project" value="UniProtKB-KW"/>
</dbReference>
<reference evidence="3" key="1">
    <citation type="journal article" date="2019" name="Int. J. Syst. Evol. Microbiol.">
        <title>The Global Catalogue of Microorganisms (GCM) 10K type strain sequencing project: providing services to taxonomists for standard genome sequencing and annotation.</title>
        <authorList>
            <consortium name="The Broad Institute Genomics Platform"/>
            <consortium name="The Broad Institute Genome Sequencing Center for Infectious Disease"/>
            <person name="Wu L."/>
            <person name="Ma J."/>
        </authorList>
    </citation>
    <scope>NUCLEOTIDE SEQUENCE [LARGE SCALE GENOMIC DNA]</scope>
    <source>
        <strain evidence="3">JCM 31486</strain>
    </source>
</reference>
<sequence length="48" mass="5414">MVAGFDVSEVVSTDLLERRWDRSVDHEVVEGAVPISLGPFEVLTLRMR</sequence>
<accession>A0ABW3MH20</accession>
<dbReference type="InterPro" id="IPR041147">
    <property type="entry name" value="GH38_C"/>
</dbReference>
<proteinExistence type="predicted"/>
<gene>
    <name evidence="2" type="ORF">ACFQ1S_29385</name>
</gene>
<evidence type="ECO:0000259" key="1">
    <source>
        <dbReference type="Pfam" id="PF17677"/>
    </source>
</evidence>
<organism evidence="2 3">
    <name type="scientific">Kibdelosporangium lantanae</name>
    <dbReference type="NCBI Taxonomy" id="1497396"/>
    <lineage>
        <taxon>Bacteria</taxon>
        <taxon>Bacillati</taxon>
        <taxon>Actinomycetota</taxon>
        <taxon>Actinomycetes</taxon>
        <taxon>Pseudonocardiales</taxon>
        <taxon>Pseudonocardiaceae</taxon>
        <taxon>Kibdelosporangium</taxon>
    </lineage>
</organism>
<feature type="domain" description="Glycosyl hydrolases family 38 C-terminal" evidence="1">
    <location>
        <begin position="4"/>
        <end position="45"/>
    </location>
</feature>
<evidence type="ECO:0000313" key="2">
    <source>
        <dbReference type="EMBL" id="MFD1049357.1"/>
    </source>
</evidence>
<protein>
    <submittedName>
        <fullName evidence="2">Glycosyl hydrolase-related protein</fullName>
    </submittedName>
</protein>
<comment type="caution">
    <text evidence="2">The sequence shown here is derived from an EMBL/GenBank/DDBJ whole genome shotgun (WGS) entry which is preliminary data.</text>
</comment>
<dbReference type="EMBL" id="JBHTIS010002126">
    <property type="protein sequence ID" value="MFD1049357.1"/>
    <property type="molecule type" value="Genomic_DNA"/>
</dbReference>
<evidence type="ECO:0000313" key="3">
    <source>
        <dbReference type="Proteomes" id="UP001597045"/>
    </source>
</evidence>
<dbReference type="Pfam" id="PF17677">
    <property type="entry name" value="Glyco_hydro38C2"/>
    <property type="match status" value="1"/>
</dbReference>